<dbReference type="Gene3D" id="3.20.20.10">
    <property type="entry name" value="Alanine racemase"/>
    <property type="match status" value="1"/>
</dbReference>
<dbReference type="GO" id="GO:0006596">
    <property type="term" value="P:polyamine biosynthetic process"/>
    <property type="evidence" value="ECO:0007669"/>
    <property type="project" value="InterPro"/>
</dbReference>
<dbReference type="GO" id="GO:0009089">
    <property type="term" value="P:lysine biosynthetic process via diaminopimelate"/>
    <property type="evidence" value="ECO:0007669"/>
    <property type="project" value="TreeGrafter"/>
</dbReference>
<feature type="domain" description="Orn/DAP/Arg decarboxylase 2 N-terminal" evidence="4">
    <location>
        <begin position="44"/>
        <end position="288"/>
    </location>
</feature>
<proteinExistence type="predicted"/>
<evidence type="ECO:0000256" key="2">
    <source>
        <dbReference type="ARBA" id="ARBA00022898"/>
    </source>
</evidence>
<evidence type="ECO:0000256" key="3">
    <source>
        <dbReference type="PIRSR" id="PIRSR600183-50"/>
    </source>
</evidence>
<dbReference type="GO" id="GO:0008836">
    <property type="term" value="F:diaminopimelate decarboxylase activity"/>
    <property type="evidence" value="ECO:0007669"/>
    <property type="project" value="TreeGrafter"/>
</dbReference>
<feature type="active site" description="Proton donor" evidence="3">
    <location>
        <position position="356"/>
    </location>
</feature>
<dbReference type="AlphaFoldDB" id="A0A1H7YDA1"/>
<dbReference type="SUPFAM" id="SSF50621">
    <property type="entry name" value="Alanine racemase C-terminal domain-like"/>
    <property type="match status" value="1"/>
</dbReference>
<dbReference type="RefSeq" id="WP_093663593.1">
    <property type="nucleotide sequence ID" value="NZ_FOCF01000001.1"/>
</dbReference>
<protein>
    <submittedName>
        <fullName evidence="5">Diaminopimelate decarboxylase</fullName>
    </submittedName>
</protein>
<dbReference type="PANTHER" id="PTHR43727">
    <property type="entry name" value="DIAMINOPIMELATE DECARBOXYLASE"/>
    <property type="match status" value="1"/>
</dbReference>
<dbReference type="STRING" id="1166340.SAMN05192583_0183"/>
<sequence>MKPMGPLPPEFADQRDVLVIAGREAPAWAEDHGTPVFVIDRAIVAARVARFRTAFPNVDLHYAIKANPLPALLDAVAPLVDGLDVASGGELERAVRVKPADAISFAGPGKRDAELAAAIRSGVILNLESEGEAARALSLGQAIGVRPRVAVRVNPDLELRGSGMRMGGRPSPFGVDADRAAALVRVLVAAGADWRGFHVYAGSQALSADALIEAQAATLALTACLSEEAGAAPPLVNLGGGFGVPYFSGDVALDVEAVGEGLAGALASRPAVLADTRFAIELGRWLVAEAGVYLTRVVDRKRSGGETFLIVDGGLHHQLAATGNFGTVVRRNYPLAVATRIGSETVEEVSVVGPLCTPLDRLGDHVGLPHAEPGDLIAVFLAGAYGATASPTAFLGHPAAAEVVA</sequence>
<accession>A0A1H7YDA1</accession>
<name>A0A1H7YDA1_9SPHN</name>
<evidence type="ECO:0000313" key="5">
    <source>
        <dbReference type="EMBL" id="SEM43169.1"/>
    </source>
</evidence>
<comment type="cofactor">
    <cofactor evidence="1 3">
        <name>pyridoxal 5'-phosphate</name>
        <dbReference type="ChEBI" id="CHEBI:597326"/>
    </cofactor>
</comment>
<dbReference type="PANTHER" id="PTHR43727:SF2">
    <property type="entry name" value="GROUP IV DECARBOXYLASE"/>
    <property type="match status" value="1"/>
</dbReference>
<dbReference type="InterPro" id="IPR029066">
    <property type="entry name" value="PLP-binding_barrel"/>
</dbReference>
<gene>
    <name evidence="5" type="ORF">SAMN05192583_0183</name>
</gene>
<dbReference type="InterPro" id="IPR009006">
    <property type="entry name" value="Ala_racemase/Decarboxylase_C"/>
</dbReference>
<dbReference type="Proteomes" id="UP000199206">
    <property type="component" value="Unassembled WGS sequence"/>
</dbReference>
<dbReference type="NCBIfam" id="TIGR03099">
    <property type="entry name" value="dCO2ase_PEP1"/>
    <property type="match status" value="1"/>
</dbReference>
<evidence type="ECO:0000313" key="6">
    <source>
        <dbReference type="Proteomes" id="UP000199206"/>
    </source>
</evidence>
<dbReference type="PRINTS" id="PR01182">
    <property type="entry name" value="ORNDCRBXLASE"/>
</dbReference>
<dbReference type="Pfam" id="PF02784">
    <property type="entry name" value="Orn_Arg_deC_N"/>
    <property type="match status" value="1"/>
</dbReference>
<dbReference type="SUPFAM" id="SSF51419">
    <property type="entry name" value="PLP-binding barrel"/>
    <property type="match status" value="1"/>
</dbReference>
<dbReference type="InterPro" id="IPR000183">
    <property type="entry name" value="Orn/DAP/Arg_de-COase"/>
</dbReference>
<dbReference type="InterPro" id="IPR017530">
    <property type="entry name" value="DCO2ase_PEP1"/>
</dbReference>
<dbReference type="EMBL" id="FOCF01000001">
    <property type="protein sequence ID" value="SEM43169.1"/>
    <property type="molecule type" value="Genomic_DNA"/>
</dbReference>
<organism evidence="5 6">
    <name type="scientific">Sphingomonas gellani</name>
    <dbReference type="NCBI Taxonomy" id="1166340"/>
    <lineage>
        <taxon>Bacteria</taxon>
        <taxon>Pseudomonadati</taxon>
        <taxon>Pseudomonadota</taxon>
        <taxon>Alphaproteobacteria</taxon>
        <taxon>Sphingomonadales</taxon>
        <taxon>Sphingomonadaceae</taxon>
        <taxon>Sphingomonas</taxon>
    </lineage>
</organism>
<dbReference type="OrthoDB" id="9802241at2"/>
<feature type="modified residue" description="N6-(pyridoxal phosphate)lysine" evidence="3">
    <location>
        <position position="65"/>
    </location>
</feature>
<dbReference type="InterPro" id="IPR002433">
    <property type="entry name" value="Orn_de-COase"/>
</dbReference>
<evidence type="ECO:0000259" key="4">
    <source>
        <dbReference type="Pfam" id="PF02784"/>
    </source>
</evidence>
<dbReference type="InterPro" id="IPR022644">
    <property type="entry name" value="De-COase2_N"/>
</dbReference>
<keyword evidence="2 3" id="KW-0663">Pyridoxal phosphate</keyword>
<dbReference type="PRINTS" id="PR01179">
    <property type="entry name" value="ODADCRBXLASE"/>
</dbReference>
<reference evidence="6" key="1">
    <citation type="submission" date="2016-10" db="EMBL/GenBank/DDBJ databases">
        <authorList>
            <person name="Varghese N."/>
            <person name="Submissions S."/>
        </authorList>
    </citation>
    <scope>NUCLEOTIDE SEQUENCE [LARGE SCALE GENOMIC DNA]</scope>
    <source>
        <strain evidence="6">S6-262</strain>
    </source>
</reference>
<evidence type="ECO:0000256" key="1">
    <source>
        <dbReference type="ARBA" id="ARBA00001933"/>
    </source>
</evidence>
<keyword evidence="6" id="KW-1185">Reference proteome</keyword>
<dbReference type="Gene3D" id="2.40.37.10">
    <property type="entry name" value="Lyase, Ornithine Decarboxylase, Chain A, domain 1"/>
    <property type="match status" value="1"/>
</dbReference>